<evidence type="ECO:0000256" key="1">
    <source>
        <dbReference type="SAM" id="MobiDB-lite"/>
    </source>
</evidence>
<sequence length="97" mass="11442">MPPPRLLYFLTTIDSYLRKGRRADNTLIQHHPPSYPSRCHLLHCCRYHHRRQPTAEEVSAVCLKSQRHRGGLGERNMTRTEDMEGKCTAAKETEWRR</sequence>
<evidence type="ECO:0000313" key="2">
    <source>
        <dbReference type="EMBL" id="VDM35947.1"/>
    </source>
</evidence>
<organism evidence="4">
    <name type="scientific">Hydatigena taeniaeformis</name>
    <name type="common">Feline tapeworm</name>
    <name type="synonym">Taenia taeniaeformis</name>
    <dbReference type="NCBI Taxonomy" id="6205"/>
    <lineage>
        <taxon>Eukaryota</taxon>
        <taxon>Metazoa</taxon>
        <taxon>Spiralia</taxon>
        <taxon>Lophotrochozoa</taxon>
        <taxon>Platyhelminthes</taxon>
        <taxon>Cestoda</taxon>
        <taxon>Eucestoda</taxon>
        <taxon>Cyclophyllidea</taxon>
        <taxon>Taeniidae</taxon>
        <taxon>Hydatigera</taxon>
    </lineage>
</organism>
<reference evidence="4" key="1">
    <citation type="submission" date="2017-02" db="UniProtKB">
        <authorList>
            <consortium name="WormBaseParasite"/>
        </authorList>
    </citation>
    <scope>IDENTIFICATION</scope>
</reference>
<feature type="region of interest" description="Disordered" evidence="1">
    <location>
        <begin position="72"/>
        <end position="97"/>
    </location>
</feature>
<keyword evidence="3" id="KW-1185">Reference proteome</keyword>
<name>A0A0R3XBQ7_HYDTA</name>
<reference evidence="2 3" key="2">
    <citation type="submission" date="2018-11" db="EMBL/GenBank/DDBJ databases">
        <authorList>
            <consortium name="Pathogen Informatics"/>
        </authorList>
    </citation>
    <scope>NUCLEOTIDE SEQUENCE [LARGE SCALE GENOMIC DNA]</scope>
</reference>
<gene>
    <name evidence="2" type="ORF">TTAC_LOCUS10967</name>
</gene>
<accession>A0A0R3XBQ7</accession>
<proteinExistence type="predicted"/>
<evidence type="ECO:0000313" key="4">
    <source>
        <dbReference type="WBParaSite" id="TTAC_0001098401-mRNA-1"/>
    </source>
</evidence>
<evidence type="ECO:0000313" key="3">
    <source>
        <dbReference type="Proteomes" id="UP000274429"/>
    </source>
</evidence>
<dbReference type="WBParaSite" id="TTAC_0001098401-mRNA-1">
    <property type="protein sequence ID" value="TTAC_0001098401-mRNA-1"/>
    <property type="gene ID" value="TTAC_0001098401"/>
</dbReference>
<feature type="compositionally biased region" description="Basic and acidic residues" evidence="1">
    <location>
        <begin position="76"/>
        <end position="97"/>
    </location>
</feature>
<dbReference type="EMBL" id="UYWX01022620">
    <property type="protein sequence ID" value="VDM35947.1"/>
    <property type="molecule type" value="Genomic_DNA"/>
</dbReference>
<dbReference type="Proteomes" id="UP000274429">
    <property type="component" value="Unassembled WGS sequence"/>
</dbReference>
<dbReference type="AlphaFoldDB" id="A0A0R3XBQ7"/>
<protein>
    <submittedName>
        <fullName evidence="4">Secreted protein</fullName>
    </submittedName>
</protein>